<evidence type="ECO:0000313" key="1">
    <source>
        <dbReference type="EMBL" id="TQM04148.1"/>
    </source>
</evidence>
<gene>
    <name evidence="1" type="ORF">FB558_7179</name>
</gene>
<dbReference type="EMBL" id="VFPA01000005">
    <property type="protein sequence ID" value="TQM04148.1"/>
    <property type="molecule type" value="Genomic_DNA"/>
</dbReference>
<reference evidence="1 2" key="1">
    <citation type="submission" date="2019-06" db="EMBL/GenBank/DDBJ databases">
        <title>Sequencing the genomes of 1000 actinobacteria strains.</title>
        <authorList>
            <person name="Klenk H.-P."/>
        </authorList>
    </citation>
    <scope>NUCLEOTIDE SEQUENCE [LARGE SCALE GENOMIC DNA]</scope>
    <source>
        <strain evidence="1 2">DSM 45301</strain>
    </source>
</reference>
<dbReference type="AlphaFoldDB" id="A0A543D4K4"/>
<proteinExistence type="predicted"/>
<organism evidence="1 2">
    <name type="scientific">Pseudonocardia kunmingensis</name>
    <dbReference type="NCBI Taxonomy" id="630975"/>
    <lineage>
        <taxon>Bacteria</taxon>
        <taxon>Bacillati</taxon>
        <taxon>Actinomycetota</taxon>
        <taxon>Actinomycetes</taxon>
        <taxon>Pseudonocardiales</taxon>
        <taxon>Pseudonocardiaceae</taxon>
        <taxon>Pseudonocardia</taxon>
    </lineage>
</organism>
<sequence>MTPDTVTPDTVSPAPVVCLDLDRTTIYSAAALELREPDHEAPRLLCVEVYKGAPLSFMTEAAVAAFHELRAAATVVPTTTRTPEQLARVHLPGPPSPYAIASNGGHLLVDGVADPEWDAAVRERLAGCAPLAEVQAHLRARGGPFVLALREASALFAYAVVDRAVLPAGWVDELAAWCAPRGWTVSLQGRKVYAVPAGLTKSAAAAEVVARCGGGPLLAAGDSLLDTDLLDVAGAAIRPAHGELADTGFARPHLAVTTARGAAAGAELLGWLRDRATGRVGTAPMSVSGRL</sequence>
<evidence type="ECO:0000313" key="2">
    <source>
        <dbReference type="Proteomes" id="UP000315677"/>
    </source>
</evidence>
<dbReference type="InterPro" id="IPR023214">
    <property type="entry name" value="HAD_sf"/>
</dbReference>
<keyword evidence="2" id="KW-1185">Reference proteome</keyword>
<name>A0A543D4K4_9PSEU</name>
<comment type="caution">
    <text evidence="1">The sequence shown here is derived from an EMBL/GenBank/DDBJ whole genome shotgun (WGS) entry which is preliminary data.</text>
</comment>
<accession>A0A543D4K4</accession>
<protein>
    <recommendedName>
        <fullName evidence="3">Hydroxymethylpyrimidine pyrophosphatase-like HAD family hydrolase</fullName>
    </recommendedName>
</protein>
<dbReference type="Gene3D" id="3.40.50.1000">
    <property type="entry name" value="HAD superfamily/HAD-like"/>
    <property type="match status" value="1"/>
</dbReference>
<evidence type="ECO:0008006" key="3">
    <source>
        <dbReference type="Google" id="ProtNLM"/>
    </source>
</evidence>
<dbReference type="Proteomes" id="UP000315677">
    <property type="component" value="Unassembled WGS sequence"/>
</dbReference>
<dbReference type="InterPro" id="IPR036412">
    <property type="entry name" value="HAD-like_sf"/>
</dbReference>
<dbReference type="SUPFAM" id="SSF56784">
    <property type="entry name" value="HAD-like"/>
    <property type="match status" value="1"/>
</dbReference>